<organism evidence="1 2">
    <name type="scientific">Rhodotorula taiwanensis</name>
    <dbReference type="NCBI Taxonomy" id="741276"/>
    <lineage>
        <taxon>Eukaryota</taxon>
        <taxon>Fungi</taxon>
        <taxon>Dikarya</taxon>
        <taxon>Basidiomycota</taxon>
        <taxon>Pucciniomycotina</taxon>
        <taxon>Microbotryomycetes</taxon>
        <taxon>Sporidiobolales</taxon>
        <taxon>Sporidiobolaceae</taxon>
        <taxon>Rhodotorula</taxon>
    </lineage>
</organism>
<dbReference type="Proteomes" id="UP000237144">
    <property type="component" value="Unassembled WGS sequence"/>
</dbReference>
<protein>
    <submittedName>
        <fullName evidence="1">Uncharacterized protein</fullName>
    </submittedName>
</protein>
<keyword evidence="2" id="KW-1185">Reference proteome</keyword>
<evidence type="ECO:0000313" key="2">
    <source>
        <dbReference type="Proteomes" id="UP000237144"/>
    </source>
</evidence>
<sequence>MPYERSPHFNGVRYSVWKAWFEILIRKIRWSVTDRHSPRIAAQHAGRSIDDIMRRWEVAHLEHLSMEFLQGLTVRDLEAIFAQFMRLAVAIFKSSVVWRDDKADRFAENVEHSLNIALALTPEELRSRLKLPAIVETRSLPAVPSPFPKMEWRRAALPAKWLPDQLRILTGLWMFGSAQAVASRGHEEMVTSLLKWQTSWNHTLGSREYLAKLTPKQAGDLDFFVTLALFNAVKVKIVQGGANGGVEGGLNEAHEYLLHFGIGTLLEKLDCPPPLPEYSQAGTSEHVLGSQPRIAQRIARTVYGVDPAEWQRRRFGL</sequence>
<accession>A0A2S5B896</accession>
<dbReference type="EMBL" id="PJQD01000043">
    <property type="protein sequence ID" value="POY72989.1"/>
    <property type="molecule type" value="Genomic_DNA"/>
</dbReference>
<reference evidence="1 2" key="1">
    <citation type="journal article" date="2018" name="Front. Microbiol.">
        <title>Prospects for Fungal Bioremediation of Acidic Radioactive Waste Sites: Characterization and Genome Sequence of Rhodotorula taiwanensis MD1149.</title>
        <authorList>
            <person name="Tkavc R."/>
            <person name="Matrosova V.Y."/>
            <person name="Grichenko O.E."/>
            <person name="Gostincar C."/>
            <person name="Volpe R.P."/>
            <person name="Klimenkova P."/>
            <person name="Gaidamakova E.K."/>
            <person name="Zhou C.E."/>
            <person name="Stewart B.J."/>
            <person name="Lyman M.G."/>
            <person name="Malfatti S.A."/>
            <person name="Rubinfeld B."/>
            <person name="Courtot M."/>
            <person name="Singh J."/>
            <person name="Dalgard C.L."/>
            <person name="Hamilton T."/>
            <person name="Frey K.G."/>
            <person name="Gunde-Cimerman N."/>
            <person name="Dugan L."/>
            <person name="Daly M.J."/>
        </authorList>
    </citation>
    <scope>NUCLEOTIDE SEQUENCE [LARGE SCALE GENOMIC DNA]</scope>
    <source>
        <strain evidence="1 2">MD1149</strain>
    </source>
</reference>
<name>A0A2S5B896_9BASI</name>
<gene>
    <name evidence="1" type="ORF">BMF94_3975</name>
</gene>
<proteinExistence type="predicted"/>
<comment type="caution">
    <text evidence="1">The sequence shown here is derived from an EMBL/GenBank/DDBJ whole genome shotgun (WGS) entry which is preliminary data.</text>
</comment>
<evidence type="ECO:0000313" key="1">
    <source>
        <dbReference type="EMBL" id="POY72989.1"/>
    </source>
</evidence>
<dbReference type="AlphaFoldDB" id="A0A2S5B896"/>